<accession>A0ABW4WXX7</accession>
<keyword evidence="10" id="KW-0067">ATP-binding</keyword>
<keyword evidence="5" id="KW-0418">Kinase</keyword>
<dbReference type="InterPro" id="IPR000700">
    <property type="entry name" value="PAS-assoc_C"/>
</dbReference>
<evidence type="ECO:0000313" key="10">
    <source>
        <dbReference type="EMBL" id="MFD2067593.1"/>
    </source>
</evidence>
<evidence type="ECO:0000256" key="4">
    <source>
        <dbReference type="ARBA" id="ARBA00022679"/>
    </source>
</evidence>
<gene>
    <name evidence="10" type="ORF">ACFSKU_11920</name>
</gene>
<dbReference type="PROSITE" id="PS50113">
    <property type="entry name" value="PAC"/>
    <property type="match status" value="1"/>
</dbReference>
<dbReference type="CDD" id="cd00082">
    <property type="entry name" value="HisKA"/>
    <property type="match status" value="1"/>
</dbReference>
<name>A0ABW4WXX7_9BACT</name>
<dbReference type="Gene3D" id="3.30.450.20">
    <property type="entry name" value="PAS domain"/>
    <property type="match status" value="1"/>
</dbReference>
<sequence>MNSEEVIDNQQELLLKLKETQRQLEEKNKQLELINQIGSMLTSELELEKVVQNVTDIATKLSKAQFGALFYNKENEKGEEYLLYALSGASKDDFAHLPVLRVTPMLAPTFSGEGVIRSDDITKDPRYGRNKPHRGMPKGHLPVKSYMALPVVSKKGKVLGGLFFGHSKSGVFTQNEENLVLSIAAQAAVAIDNAHLYEAKLQAEQRVKRVLESIPQMAWTSLPDGFIDYFNERWYAYTGQSFDQAKGNGWENIVHPDDIAHVNDVWQKALKNGETFELGSRLRGVADNSYRWHLTRAVPVKDEKGKIQLWVGTSTDVDDYKTTQETLLQKNKELEKINKDLDSFVYTASHDLKAPVINIMQILEELKVSGIYTTDDTKIFVNLLDKSLNQLHSTIDDLSALVKVQKNINATVEYLSLKDIVEEVKLSLNEEFYRSGAKVLLELDEVPTVPFSKANLRSVLFNLISNSVKYCSPDRTPEIVIKSAAIPGYYQISVSDNGLGLDLETQKGKLFQMFRRFHDHVAGSGIGLYIVNRIIENQGGYIEVTSAVNKGTTFNLFIKKEEKK</sequence>
<dbReference type="NCBIfam" id="TIGR00229">
    <property type="entry name" value="sensory_box"/>
    <property type="match status" value="1"/>
</dbReference>
<dbReference type="PANTHER" id="PTHR43304">
    <property type="entry name" value="PHYTOCHROME-LIKE PROTEIN CPH1"/>
    <property type="match status" value="1"/>
</dbReference>
<keyword evidence="11" id="KW-1185">Reference proteome</keyword>
<dbReference type="SMART" id="SM00065">
    <property type="entry name" value="GAF"/>
    <property type="match status" value="1"/>
</dbReference>
<dbReference type="SMART" id="SM00091">
    <property type="entry name" value="PAS"/>
    <property type="match status" value="1"/>
</dbReference>
<dbReference type="PROSITE" id="PS50109">
    <property type="entry name" value="HIS_KIN"/>
    <property type="match status" value="1"/>
</dbReference>
<dbReference type="SMART" id="SM00387">
    <property type="entry name" value="HATPase_c"/>
    <property type="match status" value="1"/>
</dbReference>
<dbReference type="RefSeq" id="WP_229958057.1">
    <property type="nucleotide sequence ID" value="NZ_JAJJWI010000002.1"/>
</dbReference>
<comment type="catalytic activity">
    <reaction evidence="1">
        <text>ATP + protein L-histidine = ADP + protein N-phospho-L-histidine.</text>
        <dbReference type="EC" id="2.7.13.3"/>
    </reaction>
</comment>
<dbReference type="SUPFAM" id="SSF55874">
    <property type="entry name" value="ATPase domain of HSP90 chaperone/DNA topoisomerase II/histidine kinase"/>
    <property type="match status" value="1"/>
</dbReference>
<feature type="domain" description="PAS" evidence="8">
    <location>
        <begin position="203"/>
        <end position="273"/>
    </location>
</feature>
<dbReference type="Pfam" id="PF02518">
    <property type="entry name" value="HATPase_c"/>
    <property type="match status" value="1"/>
</dbReference>
<evidence type="ECO:0000256" key="1">
    <source>
        <dbReference type="ARBA" id="ARBA00000085"/>
    </source>
</evidence>
<dbReference type="Gene3D" id="3.30.565.10">
    <property type="entry name" value="Histidine kinase-like ATPase, C-terminal domain"/>
    <property type="match status" value="1"/>
</dbReference>
<dbReference type="InterPro" id="IPR036097">
    <property type="entry name" value="HisK_dim/P_sf"/>
</dbReference>
<dbReference type="InterPro" id="IPR013655">
    <property type="entry name" value="PAS_fold_3"/>
</dbReference>
<dbReference type="Pfam" id="PF08447">
    <property type="entry name" value="PAS_3"/>
    <property type="match status" value="1"/>
</dbReference>
<dbReference type="InterPro" id="IPR052162">
    <property type="entry name" value="Sensor_kinase/Photoreceptor"/>
</dbReference>
<evidence type="ECO:0000256" key="2">
    <source>
        <dbReference type="ARBA" id="ARBA00012438"/>
    </source>
</evidence>
<feature type="domain" description="PAC" evidence="9">
    <location>
        <begin position="276"/>
        <end position="329"/>
    </location>
</feature>
<dbReference type="CDD" id="cd00130">
    <property type="entry name" value="PAS"/>
    <property type="match status" value="1"/>
</dbReference>
<keyword evidence="4" id="KW-0808">Transferase</keyword>
<feature type="coiled-coil region" evidence="6">
    <location>
        <begin position="3"/>
        <end position="37"/>
    </location>
</feature>
<proteinExistence type="predicted"/>
<dbReference type="InterPro" id="IPR004358">
    <property type="entry name" value="Sig_transdc_His_kin-like_C"/>
</dbReference>
<protein>
    <recommendedName>
        <fullName evidence="2">histidine kinase</fullName>
        <ecNumber evidence="2">2.7.13.3</ecNumber>
    </recommendedName>
</protein>
<dbReference type="SUPFAM" id="SSF47384">
    <property type="entry name" value="Homodimeric domain of signal transducing histidine kinase"/>
    <property type="match status" value="1"/>
</dbReference>
<dbReference type="Proteomes" id="UP001597369">
    <property type="component" value="Unassembled WGS sequence"/>
</dbReference>
<evidence type="ECO:0000259" key="7">
    <source>
        <dbReference type="PROSITE" id="PS50109"/>
    </source>
</evidence>
<dbReference type="InterPro" id="IPR000014">
    <property type="entry name" value="PAS"/>
</dbReference>
<dbReference type="InterPro" id="IPR035965">
    <property type="entry name" value="PAS-like_dom_sf"/>
</dbReference>
<dbReference type="InterPro" id="IPR005467">
    <property type="entry name" value="His_kinase_dom"/>
</dbReference>
<organism evidence="10 11">
    <name type="scientific">Pontibacter silvestris</name>
    <dbReference type="NCBI Taxonomy" id="2305183"/>
    <lineage>
        <taxon>Bacteria</taxon>
        <taxon>Pseudomonadati</taxon>
        <taxon>Bacteroidota</taxon>
        <taxon>Cytophagia</taxon>
        <taxon>Cytophagales</taxon>
        <taxon>Hymenobacteraceae</taxon>
        <taxon>Pontibacter</taxon>
    </lineage>
</organism>
<comment type="caution">
    <text evidence="10">The sequence shown here is derived from an EMBL/GenBank/DDBJ whole genome shotgun (WGS) entry which is preliminary data.</text>
</comment>
<evidence type="ECO:0000259" key="9">
    <source>
        <dbReference type="PROSITE" id="PS50113"/>
    </source>
</evidence>
<dbReference type="EMBL" id="JBHUHV010000037">
    <property type="protein sequence ID" value="MFD2067593.1"/>
    <property type="molecule type" value="Genomic_DNA"/>
</dbReference>
<dbReference type="InterPro" id="IPR036890">
    <property type="entry name" value="HATPase_C_sf"/>
</dbReference>
<dbReference type="PROSITE" id="PS50112">
    <property type="entry name" value="PAS"/>
    <property type="match status" value="1"/>
</dbReference>
<keyword evidence="3" id="KW-0597">Phosphoprotein</keyword>
<dbReference type="InterPro" id="IPR003018">
    <property type="entry name" value="GAF"/>
</dbReference>
<evidence type="ECO:0000256" key="3">
    <source>
        <dbReference type="ARBA" id="ARBA00022553"/>
    </source>
</evidence>
<dbReference type="PRINTS" id="PR00344">
    <property type="entry name" value="BCTRLSENSOR"/>
</dbReference>
<dbReference type="SUPFAM" id="SSF55785">
    <property type="entry name" value="PYP-like sensor domain (PAS domain)"/>
    <property type="match status" value="1"/>
</dbReference>
<dbReference type="InterPro" id="IPR029016">
    <property type="entry name" value="GAF-like_dom_sf"/>
</dbReference>
<keyword evidence="10" id="KW-0547">Nucleotide-binding</keyword>
<dbReference type="Gene3D" id="3.30.450.40">
    <property type="match status" value="1"/>
</dbReference>
<evidence type="ECO:0000259" key="8">
    <source>
        <dbReference type="PROSITE" id="PS50112"/>
    </source>
</evidence>
<evidence type="ECO:0000313" key="11">
    <source>
        <dbReference type="Proteomes" id="UP001597369"/>
    </source>
</evidence>
<dbReference type="PANTHER" id="PTHR43304:SF1">
    <property type="entry name" value="PAC DOMAIN-CONTAINING PROTEIN"/>
    <property type="match status" value="1"/>
</dbReference>
<feature type="domain" description="Histidine kinase" evidence="7">
    <location>
        <begin position="347"/>
        <end position="562"/>
    </location>
</feature>
<evidence type="ECO:0000256" key="5">
    <source>
        <dbReference type="ARBA" id="ARBA00022777"/>
    </source>
</evidence>
<dbReference type="SUPFAM" id="SSF55781">
    <property type="entry name" value="GAF domain-like"/>
    <property type="match status" value="1"/>
</dbReference>
<dbReference type="GO" id="GO:0005524">
    <property type="term" value="F:ATP binding"/>
    <property type="evidence" value="ECO:0007669"/>
    <property type="project" value="UniProtKB-KW"/>
</dbReference>
<dbReference type="Pfam" id="PF13185">
    <property type="entry name" value="GAF_2"/>
    <property type="match status" value="1"/>
</dbReference>
<keyword evidence="6" id="KW-0175">Coiled coil</keyword>
<reference evidence="11" key="1">
    <citation type="journal article" date="2019" name="Int. J. Syst. Evol. Microbiol.">
        <title>The Global Catalogue of Microorganisms (GCM) 10K type strain sequencing project: providing services to taxonomists for standard genome sequencing and annotation.</title>
        <authorList>
            <consortium name="The Broad Institute Genomics Platform"/>
            <consortium name="The Broad Institute Genome Sequencing Center for Infectious Disease"/>
            <person name="Wu L."/>
            <person name="Ma J."/>
        </authorList>
    </citation>
    <scope>NUCLEOTIDE SEQUENCE [LARGE SCALE GENOMIC DNA]</scope>
    <source>
        <strain evidence="11">JCM 16545</strain>
    </source>
</reference>
<dbReference type="Gene3D" id="1.10.287.130">
    <property type="match status" value="1"/>
</dbReference>
<evidence type="ECO:0000256" key="6">
    <source>
        <dbReference type="SAM" id="Coils"/>
    </source>
</evidence>
<dbReference type="EC" id="2.7.13.3" evidence="2"/>
<dbReference type="InterPro" id="IPR003661">
    <property type="entry name" value="HisK_dim/P_dom"/>
</dbReference>
<dbReference type="InterPro" id="IPR003594">
    <property type="entry name" value="HATPase_dom"/>
</dbReference>